<keyword evidence="2" id="KW-1185">Reference proteome</keyword>
<evidence type="ECO:0000313" key="1">
    <source>
        <dbReference type="EMBL" id="KRG30007.1"/>
    </source>
</evidence>
<dbReference type="AlphaFoldDB" id="A0A0Q9ZME5"/>
<dbReference type="EMBL" id="LKTP01000003">
    <property type="protein sequence ID" value="KRG30007.1"/>
    <property type="molecule type" value="Genomic_DNA"/>
</dbReference>
<dbReference type="OrthoDB" id="1447689at2"/>
<accession>A0A0Q9ZME5</accession>
<sequence length="100" mass="11257">MKVFFLSLFTGLIFFAATCDREKTQEQMQITGTIESQGITSYQYGTHVLNSEDDFYALKSEKLNLDQFIGKEVKVSGSKIEGYPVDGGPDYILVTEVKEQ</sequence>
<comment type="caution">
    <text evidence="1">The sequence shown here is derived from an EMBL/GenBank/DDBJ whole genome shotgun (WGS) entry which is preliminary data.</text>
</comment>
<gene>
    <name evidence="1" type="ORF">APR42_14650</name>
</gene>
<organism evidence="1 2">
    <name type="scientific">Salegentibacter mishustinae</name>
    <dbReference type="NCBI Taxonomy" id="270918"/>
    <lineage>
        <taxon>Bacteria</taxon>
        <taxon>Pseudomonadati</taxon>
        <taxon>Bacteroidota</taxon>
        <taxon>Flavobacteriia</taxon>
        <taxon>Flavobacteriales</taxon>
        <taxon>Flavobacteriaceae</taxon>
        <taxon>Salegentibacter</taxon>
    </lineage>
</organism>
<dbReference type="Proteomes" id="UP000051643">
    <property type="component" value="Unassembled WGS sequence"/>
</dbReference>
<dbReference type="STRING" id="270918.APR42_14650"/>
<evidence type="ECO:0008006" key="3">
    <source>
        <dbReference type="Google" id="ProtNLM"/>
    </source>
</evidence>
<proteinExistence type="predicted"/>
<reference evidence="1" key="1">
    <citation type="submission" date="2015-10" db="EMBL/GenBank/DDBJ databases">
        <title>Draft genome sequence of Salegentibacter mishustinae KCTC 12263.</title>
        <authorList>
            <person name="Lin W."/>
            <person name="Zheng Q."/>
        </authorList>
    </citation>
    <scope>NUCLEOTIDE SEQUENCE [LARGE SCALE GENOMIC DNA]</scope>
    <source>
        <strain evidence="1">KCTC 12263</strain>
    </source>
</reference>
<dbReference type="RefSeq" id="WP_057481028.1">
    <property type="nucleotide sequence ID" value="NZ_BMWR01000008.1"/>
</dbReference>
<name>A0A0Q9ZME5_9FLAO</name>
<protein>
    <recommendedName>
        <fullName evidence="3">DUF3221 domain-containing protein</fullName>
    </recommendedName>
</protein>
<evidence type="ECO:0000313" key="2">
    <source>
        <dbReference type="Proteomes" id="UP000051643"/>
    </source>
</evidence>